<accession>A0A284QR94</accession>
<evidence type="ECO:0000313" key="3">
    <source>
        <dbReference type="Proteomes" id="UP000219338"/>
    </source>
</evidence>
<dbReference type="OMA" id="HAMCIAA"/>
<protein>
    <recommendedName>
        <fullName evidence="1">Integrase core domain-containing protein</fullName>
    </recommendedName>
</protein>
<name>A0A284QR94_ARMOS</name>
<dbReference type="InterPro" id="IPR058913">
    <property type="entry name" value="Integrase_dom_put"/>
</dbReference>
<sequence length="433" mass="49672">MLQSFPPAAFHMADIPSDDIPLALPNNNPTGKNQYKECPSKDDPHVKKALIEYHRRGITDRKKISQLLLADHSIKISASSVARRRADLNLYASGKTMKTLSETTKRQLVLDQMSQDPSRHTGPRAMREAIALEEGIHLTRDYIRSEMLLHDPDGFDVREPTAKKVPRTALSTPGLHYEWSGDGHDKLSAIGFPIWGVKEKWCTKWLGLWVVPNNRLKQTIAYLYLSLIEEVGGMPIQMTTDCGSETTRVFALGNMLREVFSPDLDPNEHPVHRFLKSVHNITVEKGWLQLRVKWSDNVKIYWEAGQGIYNPSDPHQYELVQWLWSKLIQDELDRYRDKNNNHVVRFDKEKKLPSGTAPNIAYSLHAQYGIENYLQPVDRNTIRELKEALGGEDLIRFVSVEYARRAEDIFGSLGVKLTFDTVWMIFQMMQPLV</sequence>
<dbReference type="Pfam" id="PF24764">
    <property type="entry name" value="rva_4"/>
    <property type="match status" value="1"/>
</dbReference>
<proteinExistence type="predicted"/>
<dbReference type="OrthoDB" id="5392716at2759"/>
<reference evidence="3" key="1">
    <citation type="journal article" date="2017" name="Nat. Ecol. Evol.">
        <title>Genome expansion and lineage-specific genetic innovations in the forest pathogenic fungi Armillaria.</title>
        <authorList>
            <person name="Sipos G."/>
            <person name="Prasanna A.N."/>
            <person name="Walter M.C."/>
            <person name="O'Connor E."/>
            <person name="Balint B."/>
            <person name="Krizsan K."/>
            <person name="Kiss B."/>
            <person name="Hess J."/>
            <person name="Varga T."/>
            <person name="Slot J."/>
            <person name="Riley R."/>
            <person name="Boka B."/>
            <person name="Rigling D."/>
            <person name="Barry K."/>
            <person name="Lee J."/>
            <person name="Mihaltcheva S."/>
            <person name="LaButti K."/>
            <person name="Lipzen A."/>
            <person name="Waldron R."/>
            <person name="Moloney N.M."/>
            <person name="Sperisen C."/>
            <person name="Kredics L."/>
            <person name="Vagvoelgyi C."/>
            <person name="Patrignani A."/>
            <person name="Fitzpatrick D."/>
            <person name="Nagy I."/>
            <person name="Doyle S."/>
            <person name="Anderson J.B."/>
            <person name="Grigoriev I.V."/>
            <person name="Gueldener U."/>
            <person name="Muensterkoetter M."/>
            <person name="Nagy L.G."/>
        </authorList>
    </citation>
    <scope>NUCLEOTIDE SEQUENCE [LARGE SCALE GENOMIC DNA]</scope>
    <source>
        <strain evidence="3">C18/9</strain>
    </source>
</reference>
<keyword evidence="3" id="KW-1185">Reference proteome</keyword>
<dbReference type="PANTHER" id="PTHR46177">
    <property type="entry name" value="INTEGRASE CATALYTIC DOMAIN-CONTAINING PROTEIN"/>
    <property type="match status" value="1"/>
</dbReference>
<organism evidence="2 3">
    <name type="scientific">Armillaria ostoyae</name>
    <name type="common">Armillaria root rot fungus</name>
    <dbReference type="NCBI Taxonomy" id="47428"/>
    <lineage>
        <taxon>Eukaryota</taxon>
        <taxon>Fungi</taxon>
        <taxon>Dikarya</taxon>
        <taxon>Basidiomycota</taxon>
        <taxon>Agaricomycotina</taxon>
        <taxon>Agaricomycetes</taxon>
        <taxon>Agaricomycetidae</taxon>
        <taxon>Agaricales</taxon>
        <taxon>Marasmiineae</taxon>
        <taxon>Physalacriaceae</taxon>
        <taxon>Armillaria</taxon>
    </lineage>
</organism>
<dbReference type="STRING" id="47428.A0A284QR94"/>
<evidence type="ECO:0000313" key="2">
    <source>
        <dbReference type="EMBL" id="SJK99004.1"/>
    </source>
</evidence>
<dbReference type="PANTHER" id="PTHR46177:SF1">
    <property type="entry name" value="INTEGRASE CATALYTIC DOMAIN-CONTAINING PROTEIN"/>
    <property type="match status" value="1"/>
</dbReference>
<dbReference type="Proteomes" id="UP000219338">
    <property type="component" value="Unassembled WGS sequence"/>
</dbReference>
<evidence type="ECO:0000259" key="1">
    <source>
        <dbReference type="Pfam" id="PF24764"/>
    </source>
</evidence>
<feature type="domain" description="Integrase core" evidence="1">
    <location>
        <begin position="179"/>
        <end position="350"/>
    </location>
</feature>
<dbReference type="EMBL" id="FUEG01000001">
    <property type="protein sequence ID" value="SJK99004.1"/>
    <property type="molecule type" value="Genomic_DNA"/>
</dbReference>
<gene>
    <name evidence="2" type="ORF">ARMOST_02285</name>
</gene>
<dbReference type="AlphaFoldDB" id="A0A284QR94"/>